<organism evidence="2 3">
    <name type="scientific">Chitinibacter fontanus</name>
    <dbReference type="NCBI Taxonomy" id="1737446"/>
    <lineage>
        <taxon>Bacteria</taxon>
        <taxon>Pseudomonadati</taxon>
        <taxon>Pseudomonadota</taxon>
        <taxon>Betaproteobacteria</taxon>
        <taxon>Neisseriales</taxon>
        <taxon>Chitinibacteraceae</taxon>
        <taxon>Chitinibacter</taxon>
    </lineage>
</organism>
<evidence type="ECO:0000313" key="3">
    <source>
        <dbReference type="Proteomes" id="UP000510822"/>
    </source>
</evidence>
<keyword evidence="1" id="KW-0812">Transmembrane</keyword>
<name>A0A7D5ZEB6_9NEIS</name>
<accession>A0A7D5ZEB6</accession>
<dbReference type="RefSeq" id="WP_180306076.1">
    <property type="nucleotide sequence ID" value="NZ_CP058952.1"/>
</dbReference>
<keyword evidence="1" id="KW-0472">Membrane</keyword>
<dbReference type="AlphaFoldDB" id="A0A7D5ZEB6"/>
<reference evidence="2 3" key="1">
    <citation type="journal article" date="2016" name="Int. J. Syst. Evol. Microbiol.">
        <title>Chitinibacter fontanus sp. nov., isolated from a spring.</title>
        <authorList>
            <person name="Sheu S.Y."/>
            <person name="Li Y.S."/>
            <person name="Young C.C."/>
            <person name="Chen W.M."/>
        </authorList>
    </citation>
    <scope>NUCLEOTIDE SEQUENCE [LARGE SCALE GENOMIC DNA]</scope>
    <source>
        <strain evidence="2 3">STM-7</strain>
    </source>
</reference>
<proteinExistence type="predicted"/>
<dbReference type="Proteomes" id="UP000510822">
    <property type="component" value="Chromosome"/>
</dbReference>
<evidence type="ECO:0000313" key="2">
    <source>
        <dbReference type="EMBL" id="QLI81986.1"/>
    </source>
</evidence>
<keyword evidence="3" id="KW-1185">Reference proteome</keyword>
<dbReference type="EMBL" id="CP058952">
    <property type="protein sequence ID" value="QLI81986.1"/>
    <property type="molecule type" value="Genomic_DNA"/>
</dbReference>
<feature type="transmembrane region" description="Helical" evidence="1">
    <location>
        <begin position="257"/>
        <end position="287"/>
    </location>
</feature>
<sequence length="359" mass="42060">MADWSIWKTLEDWRSKRHELDPIFARAGVAPELESLANRLATDLRRAPPTKPLLSGDIDRDDKEMAGYYEAYYRHFDESLYKAETLVRMPWVPEAAPTGRAVLAEVERIRKEMRTHPGTHPPFEPLDQLIQQYIRLDDPDLSIPADLMNARRQQLIDVAGYPLTVQHAIKDPYDDSVPPLSSEEFRTQLHEKMRQYLEQDWLHCRVVTQWYISLALDAALARKKRDATDDERIRAMLKRRWPTLSVVLPELEHIDQVWYLLLSMGAIASLIMEIWWLAIPLIIWLNLSVGGHRRERKEMEARRAQLASRAQSLKTVRDRFSHNQLTLERIAPMLRQLDEKGEYFDDHVFALLNLHQFSV</sequence>
<dbReference type="KEGG" id="cfon:HZU75_10830"/>
<protein>
    <submittedName>
        <fullName evidence="2">Uncharacterized protein</fullName>
    </submittedName>
</protein>
<keyword evidence="1" id="KW-1133">Transmembrane helix</keyword>
<evidence type="ECO:0000256" key="1">
    <source>
        <dbReference type="SAM" id="Phobius"/>
    </source>
</evidence>
<gene>
    <name evidence="2" type="ORF">HZU75_10830</name>
</gene>